<proteinExistence type="predicted"/>
<feature type="non-terminal residue" evidence="1">
    <location>
        <position position="1"/>
    </location>
</feature>
<evidence type="ECO:0000313" key="2">
    <source>
        <dbReference type="Proteomes" id="UP000078492"/>
    </source>
</evidence>
<keyword evidence="2" id="KW-1185">Reference proteome</keyword>
<dbReference type="AlphaFoldDB" id="A0A195EKX5"/>
<protein>
    <submittedName>
        <fullName evidence="1">Uncharacterized protein</fullName>
    </submittedName>
</protein>
<organism evidence="1 2">
    <name type="scientific">Trachymyrmex cornetzi</name>
    <dbReference type="NCBI Taxonomy" id="471704"/>
    <lineage>
        <taxon>Eukaryota</taxon>
        <taxon>Metazoa</taxon>
        <taxon>Ecdysozoa</taxon>
        <taxon>Arthropoda</taxon>
        <taxon>Hexapoda</taxon>
        <taxon>Insecta</taxon>
        <taxon>Pterygota</taxon>
        <taxon>Neoptera</taxon>
        <taxon>Endopterygota</taxon>
        <taxon>Hymenoptera</taxon>
        <taxon>Apocrita</taxon>
        <taxon>Aculeata</taxon>
        <taxon>Formicoidea</taxon>
        <taxon>Formicidae</taxon>
        <taxon>Myrmicinae</taxon>
        <taxon>Trachymyrmex</taxon>
    </lineage>
</organism>
<dbReference type="EMBL" id="KQ978730">
    <property type="protein sequence ID" value="KYN28920.1"/>
    <property type="molecule type" value="Genomic_DNA"/>
</dbReference>
<evidence type="ECO:0000313" key="1">
    <source>
        <dbReference type="EMBL" id="KYN28920.1"/>
    </source>
</evidence>
<dbReference type="Proteomes" id="UP000078492">
    <property type="component" value="Unassembled WGS sequence"/>
</dbReference>
<sequence length="98" mass="10714">FFGNLVGSRIDIDGTTCICVQKFTPYLFDFRLDVFLRLTYASATFETLMTGLSNLSFRVSISFCKNSIDEVALNSADGDILPPATPSCKCLLGCITVL</sequence>
<gene>
    <name evidence="1" type="ORF">ALC57_01567</name>
</gene>
<name>A0A195EKX5_9HYME</name>
<accession>A0A195EKX5</accession>
<reference evidence="1 2" key="1">
    <citation type="submission" date="2015-09" db="EMBL/GenBank/DDBJ databases">
        <title>Trachymyrmex cornetzi WGS genome.</title>
        <authorList>
            <person name="Nygaard S."/>
            <person name="Hu H."/>
            <person name="Boomsma J."/>
            <person name="Zhang G."/>
        </authorList>
    </citation>
    <scope>NUCLEOTIDE SEQUENCE [LARGE SCALE GENOMIC DNA]</scope>
    <source>
        <strain evidence="1">Tcor2-1</strain>
        <tissue evidence="1">Whole body</tissue>
    </source>
</reference>